<comment type="subcellular location">
    <subcellularLocation>
        <location evidence="1">Cell membrane</location>
        <topology evidence="1">Multi-pass membrane protein</topology>
    </subcellularLocation>
</comment>
<dbReference type="Proteomes" id="UP000076967">
    <property type="component" value="Unassembled WGS sequence"/>
</dbReference>
<evidence type="ECO:0000256" key="2">
    <source>
        <dbReference type="ARBA" id="ARBA00022475"/>
    </source>
</evidence>
<keyword evidence="2" id="KW-1003">Cell membrane</keyword>
<keyword evidence="3 6" id="KW-0812">Transmembrane</keyword>
<keyword evidence="8" id="KW-1185">Reference proteome</keyword>
<accession>A0A168L590</accession>
<name>A0A168L590_9BACL</name>
<evidence type="ECO:0008006" key="9">
    <source>
        <dbReference type="Google" id="ProtNLM"/>
    </source>
</evidence>
<dbReference type="Pfam" id="PF03899">
    <property type="entry name" value="ATP-synt_I"/>
    <property type="match status" value="1"/>
</dbReference>
<keyword evidence="4 6" id="KW-1133">Transmembrane helix</keyword>
<sequence>MDDIASIVKGVTRMTLVIMAGLLLGWALHPETRIYTLGMVLGLVGGLVSVRHLGAKTRKVARAVATQESRSFSLGFISRISFAILVVMFSVKIEHFSLELTIAGLFLPQLLTIPVGIYLSVKKKI</sequence>
<feature type="transmembrane region" description="Helical" evidence="6">
    <location>
        <begin position="7"/>
        <end position="28"/>
    </location>
</feature>
<evidence type="ECO:0000256" key="5">
    <source>
        <dbReference type="ARBA" id="ARBA00023136"/>
    </source>
</evidence>
<evidence type="ECO:0000256" key="3">
    <source>
        <dbReference type="ARBA" id="ARBA00022692"/>
    </source>
</evidence>
<dbReference type="EMBL" id="LVJH01000017">
    <property type="protein sequence ID" value="OAB42895.1"/>
    <property type="molecule type" value="Genomic_DNA"/>
</dbReference>
<dbReference type="OrthoDB" id="2678639at2"/>
<reference evidence="7 8" key="1">
    <citation type="submission" date="2016-03" db="EMBL/GenBank/DDBJ databases">
        <title>Draft genome sequence of Paenibacillus glacialis DSM 22343.</title>
        <authorList>
            <person name="Shin S.-K."/>
            <person name="Yi H."/>
        </authorList>
    </citation>
    <scope>NUCLEOTIDE SEQUENCE [LARGE SCALE GENOMIC DNA]</scope>
    <source>
        <strain evidence="7 8">DSM 22343</strain>
    </source>
</reference>
<feature type="transmembrane region" description="Helical" evidence="6">
    <location>
        <begin position="102"/>
        <end position="121"/>
    </location>
</feature>
<dbReference type="AlphaFoldDB" id="A0A168L590"/>
<keyword evidence="5 6" id="KW-0472">Membrane</keyword>
<comment type="caution">
    <text evidence="7">The sequence shown here is derived from an EMBL/GenBank/DDBJ whole genome shotgun (WGS) entry which is preliminary data.</text>
</comment>
<evidence type="ECO:0000313" key="7">
    <source>
        <dbReference type="EMBL" id="OAB42895.1"/>
    </source>
</evidence>
<gene>
    <name evidence="7" type="ORF">PGLA_10585</name>
</gene>
<protein>
    <recommendedName>
        <fullName evidence="9">ATP synthase subunit I</fullName>
    </recommendedName>
</protein>
<feature type="transmembrane region" description="Helical" evidence="6">
    <location>
        <begin position="34"/>
        <end position="50"/>
    </location>
</feature>
<evidence type="ECO:0000313" key="8">
    <source>
        <dbReference type="Proteomes" id="UP000076967"/>
    </source>
</evidence>
<evidence type="ECO:0000256" key="6">
    <source>
        <dbReference type="SAM" id="Phobius"/>
    </source>
</evidence>
<evidence type="ECO:0000256" key="1">
    <source>
        <dbReference type="ARBA" id="ARBA00004651"/>
    </source>
</evidence>
<feature type="transmembrane region" description="Helical" evidence="6">
    <location>
        <begin position="71"/>
        <end position="90"/>
    </location>
</feature>
<proteinExistence type="predicted"/>
<dbReference type="GO" id="GO:0005886">
    <property type="term" value="C:plasma membrane"/>
    <property type="evidence" value="ECO:0007669"/>
    <property type="project" value="UniProtKB-SubCell"/>
</dbReference>
<dbReference type="RefSeq" id="WP_068532325.1">
    <property type="nucleotide sequence ID" value="NZ_LVJH01000017.1"/>
</dbReference>
<dbReference type="STRING" id="494026.PGLA_10585"/>
<organism evidence="7 8">
    <name type="scientific">Paenibacillus glacialis</name>
    <dbReference type="NCBI Taxonomy" id="494026"/>
    <lineage>
        <taxon>Bacteria</taxon>
        <taxon>Bacillati</taxon>
        <taxon>Bacillota</taxon>
        <taxon>Bacilli</taxon>
        <taxon>Bacillales</taxon>
        <taxon>Paenibacillaceae</taxon>
        <taxon>Paenibacillus</taxon>
    </lineage>
</organism>
<evidence type="ECO:0000256" key="4">
    <source>
        <dbReference type="ARBA" id="ARBA00022989"/>
    </source>
</evidence>
<dbReference type="InterPro" id="IPR005598">
    <property type="entry name" value="ATP_synth_I"/>
</dbReference>